<dbReference type="KEGG" id="mut:GVT53_20645"/>
<organism evidence="2 3">
    <name type="scientific">Flagellimonas oceani</name>
    <dbReference type="NCBI Taxonomy" id="2698672"/>
    <lineage>
        <taxon>Bacteria</taxon>
        <taxon>Pseudomonadati</taxon>
        <taxon>Bacteroidota</taxon>
        <taxon>Flavobacteriia</taxon>
        <taxon>Flavobacteriales</taxon>
        <taxon>Flavobacteriaceae</taxon>
        <taxon>Flagellimonas</taxon>
    </lineage>
</organism>
<protein>
    <recommendedName>
        <fullName evidence="4">DUF1963 domain-containing protein</fullName>
    </recommendedName>
</protein>
<name>A0A6G7J985_9FLAO</name>
<accession>A0A6G7J985</accession>
<dbReference type="RefSeq" id="WP_166250327.1">
    <property type="nucleotide sequence ID" value="NZ_CP049616.1"/>
</dbReference>
<dbReference type="SUPFAM" id="SSF103032">
    <property type="entry name" value="Hypothetical protein YwqG"/>
    <property type="match status" value="1"/>
</dbReference>
<feature type="compositionally biased region" description="Acidic residues" evidence="1">
    <location>
        <begin position="130"/>
        <end position="142"/>
    </location>
</feature>
<dbReference type="Gene3D" id="2.30.320.10">
    <property type="entry name" value="YwqG-like"/>
    <property type="match status" value="1"/>
</dbReference>
<dbReference type="EMBL" id="CP049616">
    <property type="protein sequence ID" value="QII46987.1"/>
    <property type="molecule type" value="Genomic_DNA"/>
</dbReference>
<evidence type="ECO:0000313" key="2">
    <source>
        <dbReference type="EMBL" id="QII46987.1"/>
    </source>
</evidence>
<evidence type="ECO:0000313" key="3">
    <source>
        <dbReference type="Proteomes" id="UP000502928"/>
    </source>
</evidence>
<gene>
    <name evidence="2" type="ORF">GVT53_20645</name>
</gene>
<evidence type="ECO:0008006" key="4">
    <source>
        <dbReference type="Google" id="ProtNLM"/>
    </source>
</evidence>
<keyword evidence="3" id="KW-1185">Reference proteome</keyword>
<dbReference type="InterPro" id="IPR035948">
    <property type="entry name" value="YwqG-like_sf"/>
</dbReference>
<proteinExistence type="predicted"/>
<dbReference type="Proteomes" id="UP000502928">
    <property type="component" value="Chromosome"/>
</dbReference>
<evidence type="ECO:0000256" key="1">
    <source>
        <dbReference type="SAM" id="MobiDB-lite"/>
    </source>
</evidence>
<dbReference type="AlphaFoldDB" id="A0A6G7J985"/>
<sequence>MDQINKLKEVLDNFDFKVSLEKSKVKNKSKYSVKKIKEDILLFSEAYLLVDGYSEYKEEDIPLGATKLYGSPHLPDDIHPDDDEIFLGQFNMEQLKPFDFKNILPIDSGMCYFFVRPGEDMDMGRPLEDNSSDDEDDEDEEQYMDEFEEEYNDSLRVLGRVYYSDTPIDQLKVRKIPNGGKSVPASRVFDFNNASENIFFEQSPYFDLKGILGEDYDHFMKELESNDVRFNVYEYSSELPDEFFFGQPQCLQGEGDGTPVLFSVDSLSVDFCDSGDCVFNFCLPYHFKNIEDGGLNISCT</sequence>
<feature type="region of interest" description="Disordered" evidence="1">
    <location>
        <begin position="123"/>
        <end position="142"/>
    </location>
</feature>
<reference evidence="2 3" key="1">
    <citation type="submission" date="2020-02" db="EMBL/GenBank/DDBJ databases">
        <title>Complete genome of Muricauda sp. 501str8.</title>
        <authorList>
            <person name="Dong B."/>
            <person name="Zhu S."/>
            <person name="Yang J."/>
            <person name="Chen J."/>
        </authorList>
    </citation>
    <scope>NUCLEOTIDE SEQUENCE [LARGE SCALE GENOMIC DNA]</scope>
    <source>
        <strain evidence="2 3">501str8</strain>
    </source>
</reference>